<reference evidence="3" key="1">
    <citation type="submission" date="2017-11" db="EMBL/GenBank/DDBJ databases">
        <authorList>
            <person name="Zhu W."/>
        </authorList>
    </citation>
    <scope>NUCLEOTIDE SEQUENCE [LARGE SCALE GENOMIC DNA]</scope>
    <source>
        <strain evidence="3">160</strain>
    </source>
</reference>
<name>A0A345PEP2_9BACI</name>
<dbReference type="EMBL" id="CP024848">
    <property type="protein sequence ID" value="AXI08472.1"/>
    <property type="molecule type" value="Genomic_DNA"/>
</dbReference>
<keyword evidence="3" id="KW-1185">Reference proteome</keyword>
<dbReference type="Proteomes" id="UP000253908">
    <property type="component" value="Chromosome"/>
</dbReference>
<keyword evidence="1" id="KW-1133">Transmembrane helix</keyword>
<accession>A0A345PEP2</accession>
<keyword evidence="1" id="KW-0472">Membrane</keyword>
<dbReference type="AlphaFoldDB" id="A0A345PEP2"/>
<dbReference type="OrthoDB" id="2973551at2"/>
<gene>
    <name evidence="2" type="ORF">CUC15_05870</name>
</gene>
<feature type="transmembrane region" description="Helical" evidence="1">
    <location>
        <begin position="26"/>
        <end position="44"/>
    </location>
</feature>
<dbReference type="KEGG" id="ocn:CUC15_05870"/>
<protein>
    <submittedName>
        <fullName evidence="2">Uncharacterized protein</fullName>
    </submittedName>
</protein>
<evidence type="ECO:0000313" key="3">
    <source>
        <dbReference type="Proteomes" id="UP000253908"/>
    </source>
</evidence>
<organism evidence="2 3">
    <name type="scientific">Oceanobacillus zhaokaii</name>
    <dbReference type="NCBI Taxonomy" id="2052660"/>
    <lineage>
        <taxon>Bacteria</taxon>
        <taxon>Bacillati</taxon>
        <taxon>Bacillota</taxon>
        <taxon>Bacilli</taxon>
        <taxon>Bacillales</taxon>
        <taxon>Bacillaceae</taxon>
        <taxon>Oceanobacillus</taxon>
    </lineage>
</organism>
<evidence type="ECO:0000313" key="2">
    <source>
        <dbReference type="EMBL" id="AXI08472.1"/>
    </source>
</evidence>
<evidence type="ECO:0000256" key="1">
    <source>
        <dbReference type="SAM" id="Phobius"/>
    </source>
</evidence>
<keyword evidence="1" id="KW-0812">Transmembrane</keyword>
<feature type="transmembrane region" description="Helical" evidence="1">
    <location>
        <begin position="64"/>
        <end position="82"/>
    </location>
</feature>
<sequence>MEKSKQLVIPLDGLIKFKERSTRLILKYKLTSALVLTGLIYYFLLITNNLHTVNNLLSNEMVSVFKNITYYILPWGIFYCLVQITRKIK</sequence>
<dbReference type="RefSeq" id="WP_114915767.1">
    <property type="nucleotide sequence ID" value="NZ_CP024848.1"/>
</dbReference>
<proteinExistence type="predicted"/>